<evidence type="ECO:0000313" key="3">
    <source>
        <dbReference type="Proteomes" id="UP000033121"/>
    </source>
</evidence>
<dbReference type="Gene3D" id="3.40.50.2000">
    <property type="entry name" value="Glycogen Phosphorylase B"/>
    <property type="match status" value="2"/>
</dbReference>
<dbReference type="InterPro" id="IPR050426">
    <property type="entry name" value="Glycosyltransferase_28"/>
</dbReference>
<dbReference type="InterPro" id="IPR010610">
    <property type="entry name" value="EryCIII-like_C"/>
</dbReference>
<reference evidence="2 3" key="1">
    <citation type="submission" date="2015-04" db="EMBL/GenBank/DDBJ databases">
        <title>Whole genome shotgun sequence of Flavihumibacter petaseus NBRC 106054.</title>
        <authorList>
            <person name="Miyazawa S."/>
            <person name="Hosoyama A."/>
            <person name="Hashimoto M."/>
            <person name="Noguchi M."/>
            <person name="Tsuchikane K."/>
            <person name="Ohji S."/>
            <person name="Yamazoe A."/>
            <person name="Ichikawa N."/>
            <person name="Kimura A."/>
            <person name="Fujita N."/>
        </authorList>
    </citation>
    <scope>NUCLEOTIDE SEQUENCE [LARGE SCALE GENOMIC DNA]</scope>
    <source>
        <strain evidence="2 3">NBRC 106054</strain>
    </source>
</reference>
<organism evidence="2 3">
    <name type="scientific">Flavihumibacter petaseus NBRC 106054</name>
    <dbReference type="NCBI Taxonomy" id="1220578"/>
    <lineage>
        <taxon>Bacteria</taxon>
        <taxon>Pseudomonadati</taxon>
        <taxon>Bacteroidota</taxon>
        <taxon>Chitinophagia</taxon>
        <taxon>Chitinophagales</taxon>
        <taxon>Chitinophagaceae</taxon>
        <taxon>Flavihumibacter</taxon>
    </lineage>
</organism>
<evidence type="ECO:0000259" key="1">
    <source>
        <dbReference type="Pfam" id="PF06722"/>
    </source>
</evidence>
<dbReference type="OrthoDB" id="6620093at2"/>
<sequence>MKQSTAKKILFANVPADGHFNPLTGIAVFLKDLGYDVRWYTSAKYAGKVKKLGLQYYPYKVALEVDTDNLSELFPDREKISSKIGKLNYDVQEFFLKRGPEYYTDILGIYREFPFDLMISDVMFTGNAFVKNLMNIPVMAIGIMPLAEGSVDLPPAGLGMHPSKSFFGRRKQAALRWLTDHVLFAKSIKVMYALLDKYGIRHGKENFFDMLYRQTDLVLQSGSPSFEYERSDISDNVRFIGPLLPYQQPAGRDTWMDHRVHHYDRVILVTQGTVETDVNKLLVPTLEAYKDSNTLVVVTTGGGGTAKLREAYPQANIIIEDFIPFNDIMPYVDVYITNGGYGGVLLGIENQLPFVVAGVHEGKNEICARIGYFRLGIDLRTETPKPSQIKGAVEKVLADGSYRKNVQQLSREFNTYKPLQLAAGYVQELLLSNPQPRFIHPEAIVY</sequence>
<dbReference type="EMBL" id="BBWV01000003">
    <property type="protein sequence ID" value="GAO44619.1"/>
    <property type="molecule type" value="Genomic_DNA"/>
</dbReference>
<dbReference type="AlphaFoldDB" id="A0A0E9N466"/>
<dbReference type="Proteomes" id="UP000033121">
    <property type="component" value="Unassembled WGS sequence"/>
</dbReference>
<dbReference type="STRING" id="1220578.FPE01S_03_06580"/>
<evidence type="ECO:0000313" key="2">
    <source>
        <dbReference type="EMBL" id="GAO44619.1"/>
    </source>
</evidence>
<name>A0A0E9N466_9BACT</name>
<feature type="domain" description="Erythromycin biosynthesis protein CIII-like C-terminal" evidence="1">
    <location>
        <begin position="315"/>
        <end position="413"/>
    </location>
</feature>
<keyword evidence="3" id="KW-1185">Reference proteome</keyword>
<proteinExistence type="predicted"/>
<dbReference type="Pfam" id="PF06722">
    <property type="entry name" value="EryCIII-like_C"/>
    <property type="match status" value="1"/>
</dbReference>
<dbReference type="PANTHER" id="PTHR48050">
    <property type="entry name" value="STEROL 3-BETA-GLUCOSYLTRANSFERASE"/>
    <property type="match status" value="1"/>
</dbReference>
<dbReference type="GO" id="GO:0016757">
    <property type="term" value="F:glycosyltransferase activity"/>
    <property type="evidence" value="ECO:0007669"/>
    <property type="project" value="UniProtKB-ARBA"/>
</dbReference>
<dbReference type="SUPFAM" id="SSF53756">
    <property type="entry name" value="UDP-Glycosyltransferase/glycogen phosphorylase"/>
    <property type="match status" value="1"/>
</dbReference>
<dbReference type="RefSeq" id="WP_046370518.1">
    <property type="nucleotide sequence ID" value="NZ_BBWV01000003.1"/>
</dbReference>
<accession>A0A0E9N466</accession>
<dbReference type="PANTHER" id="PTHR48050:SF13">
    <property type="entry name" value="STEROL 3-BETA-GLUCOSYLTRANSFERASE UGT80A2"/>
    <property type="match status" value="1"/>
</dbReference>
<gene>
    <name evidence="2" type="ORF">FPE01S_03_06580</name>
</gene>
<keyword evidence="2" id="KW-0808">Transferase</keyword>
<comment type="caution">
    <text evidence="2">The sequence shown here is derived from an EMBL/GenBank/DDBJ whole genome shotgun (WGS) entry which is preliminary data.</text>
</comment>
<protein>
    <submittedName>
        <fullName evidence="2">Putative glycosyltransferase</fullName>
    </submittedName>
</protein>